<feature type="binding site" evidence="11">
    <location>
        <position position="121"/>
    </location>
    <ligand>
        <name>L-histidine</name>
        <dbReference type="ChEBI" id="CHEBI:57595"/>
    </ligand>
</feature>
<dbReference type="InterPro" id="IPR045864">
    <property type="entry name" value="aa-tRNA-synth_II/BPL/LPL"/>
</dbReference>
<feature type="binding site" evidence="11">
    <location>
        <position position="125"/>
    </location>
    <ligand>
        <name>L-histidine</name>
        <dbReference type="ChEBI" id="CHEBI:57595"/>
    </ligand>
</feature>
<feature type="binding site" evidence="11">
    <location>
        <position position="253"/>
    </location>
    <ligand>
        <name>L-histidine</name>
        <dbReference type="ChEBI" id="CHEBI:57595"/>
    </ligand>
</feature>
<dbReference type="CDD" id="cd00773">
    <property type="entry name" value="HisRS-like_core"/>
    <property type="match status" value="1"/>
</dbReference>
<dbReference type="GO" id="GO:0005524">
    <property type="term" value="F:ATP binding"/>
    <property type="evidence" value="ECO:0007669"/>
    <property type="project" value="UniProtKB-UniRule"/>
</dbReference>
<keyword evidence="14" id="KW-1185">Reference proteome</keyword>
<evidence type="ECO:0000256" key="1">
    <source>
        <dbReference type="ARBA" id="ARBA00004496"/>
    </source>
</evidence>
<dbReference type="NCBIfam" id="TIGR00442">
    <property type="entry name" value="hisS"/>
    <property type="match status" value="1"/>
</dbReference>
<dbReference type="Proteomes" id="UP000245657">
    <property type="component" value="Unassembled WGS sequence"/>
</dbReference>
<dbReference type="HAMAP" id="MF_00125">
    <property type="entry name" value="HisZ"/>
    <property type="match status" value="1"/>
</dbReference>
<gene>
    <name evidence="10" type="primary">hisS</name>
    <name evidence="13" type="ORF">DK846_07005</name>
</gene>
<evidence type="ECO:0000256" key="10">
    <source>
        <dbReference type="HAMAP-Rule" id="MF_00127"/>
    </source>
</evidence>
<comment type="catalytic activity">
    <reaction evidence="9 10">
        <text>tRNA(His) + L-histidine + ATP = L-histidyl-tRNA(His) + AMP + diphosphate + H(+)</text>
        <dbReference type="Rhea" id="RHEA:17313"/>
        <dbReference type="Rhea" id="RHEA-COMP:9665"/>
        <dbReference type="Rhea" id="RHEA-COMP:9689"/>
        <dbReference type="ChEBI" id="CHEBI:15378"/>
        <dbReference type="ChEBI" id="CHEBI:30616"/>
        <dbReference type="ChEBI" id="CHEBI:33019"/>
        <dbReference type="ChEBI" id="CHEBI:57595"/>
        <dbReference type="ChEBI" id="CHEBI:78442"/>
        <dbReference type="ChEBI" id="CHEBI:78527"/>
        <dbReference type="ChEBI" id="CHEBI:456215"/>
        <dbReference type="EC" id="6.1.1.21"/>
    </reaction>
</comment>
<evidence type="ECO:0000256" key="6">
    <source>
        <dbReference type="ARBA" id="ARBA00022840"/>
    </source>
</evidence>
<dbReference type="PANTHER" id="PTHR43707">
    <property type="entry name" value="HISTIDYL-TRNA SYNTHETASE"/>
    <property type="match status" value="1"/>
</dbReference>
<dbReference type="PANTHER" id="PTHR43707:SF1">
    <property type="entry name" value="HISTIDINE--TRNA LIGASE, MITOCHONDRIAL-RELATED"/>
    <property type="match status" value="1"/>
</dbReference>
<protein>
    <recommendedName>
        <fullName evidence="10">Histidine--tRNA ligase</fullName>
        <ecNumber evidence="10">6.1.1.21</ecNumber>
    </recommendedName>
    <alternativeName>
        <fullName evidence="10">Histidyl-tRNA synthetase</fullName>
        <shortName evidence="10">HisRS</shortName>
    </alternativeName>
</protein>
<evidence type="ECO:0000313" key="14">
    <source>
        <dbReference type="Proteomes" id="UP000245657"/>
    </source>
</evidence>
<keyword evidence="6 10" id="KW-0067">ATP-binding</keyword>
<dbReference type="PIRSF" id="PIRSF001549">
    <property type="entry name" value="His-tRNA_synth"/>
    <property type="match status" value="1"/>
</dbReference>
<dbReference type="SUPFAM" id="SSF52954">
    <property type="entry name" value="Class II aaRS ABD-related"/>
    <property type="match status" value="1"/>
</dbReference>
<dbReference type="Gene3D" id="3.30.930.10">
    <property type="entry name" value="Bira Bifunctional Protein, Domain 2"/>
    <property type="match status" value="1"/>
</dbReference>
<dbReference type="GO" id="GO:0005737">
    <property type="term" value="C:cytoplasm"/>
    <property type="evidence" value="ECO:0007669"/>
    <property type="project" value="UniProtKB-SubCell"/>
</dbReference>
<reference evidence="13 14" key="1">
    <citation type="submission" date="2018-05" db="EMBL/GenBank/DDBJ databases">
        <title>Draft genome of Methanospirillum lacunae Ki8-1.</title>
        <authorList>
            <person name="Dueholm M.S."/>
            <person name="Nielsen P.H."/>
            <person name="Bakmann L.F."/>
            <person name="Otzen D.E."/>
        </authorList>
    </citation>
    <scope>NUCLEOTIDE SEQUENCE [LARGE SCALE GENOMIC DNA]</scope>
    <source>
        <strain evidence="13 14">Ki8-1</strain>
    </source>
</reference>
<evidence type="ECO:0000256" key="2">
    <source>
        <dbReference type="ARBA" id="ARBA00008226"/>
    </source>
</evidence>
<dbReference type="InterPro" id="IPR004517">
    <property type="entry name" value="HisZ"/>
</dbReference>
<evidence type="ECO:0000259" key="12">
    <source>
        <dbReference type="PROSITE" id="PS50862"/>
    </source>
</evidence>
<dbReference type="InterPro" id="IPR004516">
    <property type="entry name" value="HisRS/HisZ"/>
</dbReference>
<dbReference type="InterPro" id="IPR041715">
    <property type="entry name" value="HisRS-like_core"/>
</dbReference>
<dbReference type="RefSeq" id="WP_109968212.1">
    <property type="nucleotide sequence ID" value="NZ_CP176093.1"/>
</dbReference>
<dbReference type="CDD" id="cd00859">
    <property type="entry name" value="HisRS_anticodon"/>
    <property type="match status" value="1"/>
</dbReference>
<keyword evidence="4 10" id="KW-0436">Ligase</keyword>
<feature type="binding site" evidence="11">
    <location>
        <begin position="77"/>
        <end position="79"/>
    </location>
    <ligand>
        <name>L-histidine</name>
        <dbReference type="ChEBI" id="CHEBI:57595"/>
    </ligand>
</feature>
<dbReference type="InterPro" id="IPR033656">
    <property type="entry name" value="HisRS_anticodon"/>
</dbReference>
<proteinExistence type="inferred from homology"/>
<evidence type="ECO:0000256" key="5">
    <source>
        <dbReference type="ARBA" id="ARBA00022741"/>
    </source>
</evidence>
<name>A0A2V2NAW3_9EURY</name>
<dbReference type="EMBL" id="QGMY01000006">
    <property type="protein sequence ID" value="PWR72701.1"/>
    <property type="molecule type" value="Genomic_DNA"/>
</dbReference>
<dbReference type="Pfam" id="PF13393">
    <property type="entry name" value="tRNA-synt_His"/>
    <property type="match status" value="1"/>
</dbReference>
<evidence type="ECO:0000256" key="9">
    <source>
        <dbReference type="ARBA" id="ARBA00047639"/>
    </source>
</evidence>
<dbReference type="GO" id="GO:0006427">
    <property type="term" value="P:histidyl-tRNA aminoacylation"/>
    <property type="evidence" value="ECO:0007669"/>
    <property type="project" value="UniProtKB-UniRule"/>
</dbReference>
<keyword evidence="7 10" id="KW-0648">Protein biosynthesis</keyword>
<dbReference type="PROSITE" id="PS50862">
    <property type="entry name" value="AA_TRNA_LIGASE_II"/>
    <property type="match status" value="1"/>
</dbReference>
<evidence type="ECO:0000256" key="3">
    <source>
        <dbReference type="ARBA" id="ARBA00022490"/>
    </source>
</evidence>
<keyword evidence="8 10" id="KW-0030">Aminoacyl-tRNA synthetase</keyword>
<dbReference type="OrthoDB" id="8659at2157"/>
<comment type="subcellular location">
    <subcellularLocation>
        <location evidence="1 10">Cytoplasm</location>
    </subcellularLocation>
</comment>
<dbReference type="Gene3D" id="3.40.50.800">
    <property type="entry name" value="Anticodon-binding domain"/>
    <property type="match status" value="1"/>
</dbReference>
<evidence type="ECO:0000256" key="4">
    <source>
        <dbReference type="ARBA" id="ARBA00022598"/>
    </source>
</evidence>
<evidence type="ECO:0000256" key="11">
    <source>
        <dbReference type="PIRSR" id="PIRSR001549-1"/>
    </source>
</evidence>
<sequence length="408" mass="45767">MLSRPRGTRDMLPEEMEQRREIEARLRAKARTWGYREISTPTFEELELFTIRSGEGIIDEMYVFEDKGGRSLALRPELTAPVLRTFVNEGRSLTKPIKWNYFGDCYRYERPQKGRYRQFWQFGIELIGADSAMADAEVMMVADDLLRTTGVTFVMKIGHLSFMRTLLRDLPAADQKKVRAFLDKRDTEAASVFLTEIGRNDLAHPLQQLISARTLDEVFAVIGEIPEADRIRETFGILDSQGIQYEINPAIARGLDYYTGIVFECFAEGLGAENQILGGGAYRLAHLFGGEDTPSVGFAMGFDRVMVALGENIWMPFQPHVIVIFTPNARDRALEVARELRGSGILCSIDLMGRGFSAQMKNAGKNADYVIIIGDDEVKTGLATLKNMKGGDQQTLPLTDVISSLTTH</sequence>
<evidence type="ECO:0000256" key="7">
    <source>
        <dbReference type="ARBA" id="ARBA00022917"/>
    </source>
</evidence>
<comment type="caution">
    <text evidence="13">The sequence shown here is derived from an EMBL/GenBank/DDBJ whole genome shotgun (WGS) entry which is preliminary data.</text>
</comment>
<dbReference type="HAMAP" id="MF_00127">
    <property type="entry name" value="His_tRNA_synth"/>
    <property type="match status" value="1"/>
</dbReference>
<keyword evidence="5 10" id="KW-0547">Nucleotide-binding</keyword>
<feature type="binding site" evidence="11">
    <location>
        <begin position="257"/>
        <end position="258"/>
    </location>
    <ligand>
        <name>L-histidine</name>
        <dbReference type="ChEBI" id="CHEBI:57595"/>
    </ligand>
</feature>
<dbReference type="SUPFAM" id="SSF55681">
    <property type="entry name" value="Class II aaRS and biotin synthetases"/>
    <property type="match status" value="1"/>
</dbReference>
<dbReference type="GeneID" id="97548610"/>
<dbReference type="InterPro" id="IPR004154">
    <property type="entry name" value="Anticodon-bd"/>
</dbReference>
<comment type="similarity">
    <text evidence="2 10">Belongs to the class-II aminoacyl-tRNA synthetase family.</text>
</comment>
<dbReference type="GO" id="GO:0004821">
    <property type="term" value="F:histidine-tRNA ligase activity"/>
    <property type="evidence" value="ECO:0007669"/>
    <property type="project" value="UniProtKB-UniRule"/>
</dbReference>
<dbReference type="InterPro" id="IPR036621">
    <property type="entry name" value="Anticodon-bd_dom_sf"/>
</dbReference>
<evidence type="ECO:0000256" key="8">
    <source>
        <dbReference type="ARBA" id="ARBA00023146"/>
    </source>
</evidence>
<dbReference type="EC" id="6.1.1.21" evidence="10"/>
<dbReference type="Pfam" id="PF03129">
    <property type="entry name" value="HGTP_anticodon"/>
    <property type="match status" value="1"/>
</dbReference>
<evidence type="ECO:0000313" key="13">
    <source>
        <dbReference type="EMBL" id="PWR72701.1"/>
    </source>
</evidence>
<feature type="domain" description="Aminoacyl-transfer RNA synthetases class-II family profile" evidence="12">
    <location>
        <begin position="6"/>
        <end position="327"/>
    </location>
</feature>
<dbReference type="InterPro" id="IPR015807">
    <property type="entry name" value="His-tRNA-ligase"/>
</dbReference>
<accession>A0A2V2NAW3</accession>
<dbReference type="InterPro" id="IPR006195">
    <property type="entry name" value="aa-tRNA-synth_II"/>
</dbReference>
<dbReference type="AlphaFoldDB" id="A0A2V2NAW3"/>
<organism evidence="13 14">
    <name type="scientific">Methanospirillum lacunae</name>
    <dbReference type="NCBI Taxonomy" id="668570"/>
    <lineage>
        <taxon>Archaea</taxon>
        <taxon>Methanobacteriati</taxon>
        <taxon>Methanobacteriota</taxon>
        <taxon>Stenosarchaea group</taxon>
        <taxon>Methanomicrobia</taxon>
        <taxon>Methanomicrobiales</taxon>
        <taxon>Methanospirillaceae</taxon>
        <taxon>Methanospirillum</taxon>
    </lineage>
</organism>
<dbReference type="GO" id="GO:0000105">
    <property type="term" value="P:L-histidine biosynthetic process"/>
    <property type="evidence" value="ECO:0007669"/>
    <property type="project" value="InterPro"/>
</dbReference>
<feature type="binding site" evidence="11">
    <location>
        <position position="107"/>
    </location>
    <ligand>
        <name>L-histidine</name>
        <dbReference type="ChEBI" id="CHEBI:57595"/>
    </ligand>
</feature>
<keyword evidence="3 10" id="KW-0963">Cytoplasm</keyword>